<accession>A0AA35PFN9</accession>
<keyword evidence="6" id="KW-0472">Membrane</keyword>
<evidence type="ECO:0000313" key="11">
    <source>
        <dbReference type="EMBL" id="CAI5784210.1"/>
    </source>
</evidence>
<dbReference type="FunFam" id="2.60.40.60:FF:000267">
    <property type="entry name" value="Dachsous cadherin-related 2"/>
    <property type="match status" value="1"/>
</dbReference>
<dbReference type="PROSITE" id="PS50268">
    <property type="entry name" value="CADHERIN_2"/>
    <property type="match status" value="5"/>
</dbReference>
<feature type="domain" description="Cadherin" evidence="10">
    <location>
        <begin position="473"/>
        <end position="580"/>
    </location>
</feature>
<dbReference type="CDD" id="cd11304">
    <property type="entry name" value="Cadherin_repeat"/>
    <property type="match status" value="5"/>
</dbReference>
<sequence length="641" mass="69141">MEPRPPAPGGRRGCRRRAREWLIPLWLCVCAAGSCRGQVYKLSLAVDEGLPADTLVGDISAGLPPGEGHPGGFFLSEGSGESAVLADFHVHTDTGIIRTARLLDRERRARYSFVAATLRGEMVQVEIRVSDVNDHAPRFPRDWVRLNISELSPPGSAFRLPAARDPDADSFGTQGYSLLPLDQDQDREKGPLFQLRYGTPPDTLDLVLLRRLDRERAETHRLLVEAWDGGSPRRSGRLRVEIQVVDENDNAPAFGQSEYRARVREDAPVGSSVCRVWASDPDLGANGEVRYSLARRQGDPSAASFFEVDERSGLLRLRRPLDREARALHRLAVEARDGGAQPELATALVAVEVLDVNDNAPTIQLLYLTEGGASVSEGAQPGDYVARVSVSDPDEPGGVALSLQGGGGAFSLRPSGGDGGVFFLCVEGPLDRERRDAYELRLVAVDWGAPPLSSQRALLLRVADLNDQAPAFAQPRYRAAVSEAASPGTVLLRLSAADADEPGSRNAQVRYALGPHQAPAALFQLDPLSGALSLRAPLDHERQAALELLVLARDLGEPPLSASCVVSVAVEDANDNEPVFQHQVYNASLAEHAPAGHCLLQVTGRKKARPWLLGCLEGKGLKPDKGYVQSVILCVAAEKHS</sequence>
<evidence type="ECO:0000256" key="1">
    <source>
        <dbReference type="ARBA" id="ARBA00004167"/>
    </source>
</evidence>
<keyword evidence="7" id="KW-0325">Glycoprotein</keyword>
<keyword evidence="3" id="KW-0677">Repeat</keyword>
<dbReference type="FunFam" id="2.60.40.60:FF:000020">
    <property type="entry name" value="Dachsous cadherin-related 1b"/>
    <property type="match status" value="2"/>
</dbReference>
<evidence type="ECO:0000259" key="10">
    <source>
        <dbReference type="PROSITE" id="PS50268"/>
    </source>
</evidence>
<feature type="domain" description="Cadherin" evidence="10">
    <location>
        <begin position="73"/>
        <end position="139"/>
    </location>
</feature>
<reference evidence="11" key="1">
    <citation type="submission" date="2022-12" db="EMBL/GenBank/DDBJ databases">
        <authorList>
            <person name="Alioto T."/>
            <person name="Alioto T."/>
            <person name="Gomez Garrido J."/>
        </authorList>
    </citation>
    <scope>NUCLEOTIDE SEQUENCE</scope>
</reference>
<organism evidence="11 12">
    <name type="scientific">Podarcis lilfordi</name>
    <name type="common">Lilford's wall lizard</name>
    <dbReference type="NCBI Taxonomy" id="74358"/>
    <lineage>
        <taxon>Eukaryota</taxon>
        <taxon>Metazoa</taxon>
        <taxon>Chordata</taxon>
        <taxon>Craniata</taxon>
        <taxon>Vertebrata</taxon>
        <taxon>Euteleostomi</taxon>
        <taxon>Lepidosauria</taxon>
        <taxon>Squamata</taxon>
        <taxon>Bifurcata</taxon>
        <taxon>Unidentata</taxon>
        <taxon>Episquamata</taxon>
        <taxon>Laterata</taxon>
        <taxon>Lacertibaenia</taxon>
        <taxon>Lacertidae</taxon>
        <taxon>Podarcis</taxon>
    </lineage>
</organism>
<dbReference type="SUPFAM" id="SSF49313">
    <property type="entry name" value="Cadherin-like"/>
    <property type="match status" value="6"/>
</dbReference>
<feature type="domain" description="Cadherin" evidence="10">
    <location>
        <begin position="373"/>
        <end position="472"/>
    </location>
</feature>
<evidence type="ECO:0000256" key="2">
    <source>
        <dbReference type="ARBA" id="ARBA00022692"/>
    </source>
</evidence>
<feature type="domain" description="Cadherin" evidence="10">
    <location>
        <begin position="148"/>
        <end position="254"/>
    </location>
</feature>
<dbReference type="InterPro" id="IPR050174">
    <property type="entry name" value="Protocadherin/Cadherin-CA"/>
</dbReference>
<keyword evidence="4 8" id="KW-0106">Calcium</keyword>
<dbReference type="InterPro" id="IPR020894">
    <property type="entry name" value="Cadherin_CS"/>
</dbReference>
<feature type="domain" description="Cadherin" evidence="10">
    <location>
        <begin position="255"/>
        <end position="363"/>
    </location>
</feature>
<keyword evidence="12" id="KW-1185">Reference proteome</keyword>
<dbReference type="SMART" id="SM00112">
    <property type="entry name" value="CA"/>
    <property type="match status" value="5"/>
</dbReference>
<dbReference type="PANTHER" id="PTHR24028:SF345">
    <property type="entry name" value="PROTOCADHERIN-16-LIKE"/>
    <property type="match status" value="1"/>
</dbReference>
<name>A0AA35PFN9_9SAUR</name>
<comment type="subcellular location">
    <subcellularLocation>
        <location evidence="1">Membrane</location>
        <topology evidence="1">Single-pass membrane protein</topology>
    </subcellularLocation>
</comment>
<feature type="signal peptide" evidence="9">
    <location>
        <begin position="1"/>
        <end position="37"/>
    </location>
</feature>
<protein>
    <submittedName>
        <fullName evidence="11">Protocadherinprotocadherin-23</fullName>
    </submittedName>
</protein>
<dbReference type="Gene3D" id="2.60.40.60">
    <property type="entry name" value="Cadherins"/>
    <property type="match status" value="6"/>
</dbReference>
<evidence type="ECO:0000256" key="7">
    <source>
        <dbReference type="ARBA" id="ARBA00023180"/>
    </source>
</evidence>
<keyword evidence="5" id="KW-1133">Transmembrane helix</keyword>
<gene>
    <name evidence="11" type="ORF">PODLI_1B028057</name>
</gene>
<dbReference type="AlphaFoldDB" id="A0AA35PFN9"/>
<evidence type="ECO:0000313" key="12">
    <source>
        <dbReference type="Proteomes" id="UP001178461"/>
    </source>
</evidence>
<dbReference type="InterPro" id="IPR002126">
    <property type="entry name" value="Cadherin-like_dom"/>
</dbReference>
<dbReference type="GO" id="GO:0005509">
    <property type="term" value="F:calcium ion binding"/>
    <property type="evidence" value="ECO:0007669"/>
    <property type="project" value="UniProtKB-UniRule"/>
</dbReference>
<dbReference type="PRINTS" id="PR00205">
    <property type="entry name" value="CADHERIN"/>
</dbReference>
<proteinExistence type="predicted"/>
<keyword evidence="9" id="KW-0732">Signal</keyword>
<dbReference type="EMBL" id="OX395134">
    <property type="protein sequence ID" value="CAI5784210.1"/>
    <property type="molecule type" value="Genomic_DNA"/>
</dbReference>
<dbReference type="GO" id="GO:0005886">
    <property type="term" value="C:plasma membrane"/>
    <property type="evidence" value="ECO:0007669"/>
    <property type="project" value="InterPro"/>
</dbReference>
<dbReference type="Proteomes" id="UP001178461">
    <property type="component" value="Chromosome 9"/>
</dbReference>
<evidence type="ECO:0000256" key="4">
    <source>
        <dbReference type="ARBA" id="ARBA00022837"/>
    </source>
</evidence>
<dbReference type="PROSITE" id="PS51257">
    <property type="entry name" value="PROKAR_LIPOPROTEIN"/>
    <property type="match status" value="1"/>
</dbReference>
<feature type="chain" id="PRO_5041241727" evidence="9">
    <location>
        <begin position="38"/>
        <end position="641"/>
    </location>
</feature>
<evidence type="ECO:0000256" key="8">
    <source>
        <dbReference type="PROSITE-ProRule" id="PRU00043"/>
    </source>
</evidence>
<dbReference type="PROSITE" id="PS00232">
    <property type="entry name" value="CADHERIN_1"/>
    <property type="match status" value="3"/>
</dbReference>
<evidence type="ECO:0000256" key="3">
    <source>
        <dbReference type="ARBA" id="ARBA00022737"/>
    </source>
</evidence>
<dbReference type="PANTHER" id="PTHR24028">
    <property type="entry name" value="CADHERIN-87A"/>
    <property type="match status" value="1"/>
</dbReference>
<evidence type="ECO:0000256" key="5">
    <source>
        <dbReference type="ARBA" id="ARBA00022989"/>
    </source>
</evidence>
<dbReference type="InterPro" id="IPR015919">
    <property type="entry name" value="Cadherin-like_sf"/>
</dbReference>
<dbReference type="Pfam" id="PF00028">
    <property type="entry name" value="Cadherin"/>
    <property type="match status" value="3"/>
</dbReference>
<keyword evidence="2" id="KW-0812">Transmembrane</keyword>
<dbReference type="GO" id="GO:0007156">
    <property type="term" value="P:homophilic cell adhesion via plasma membrane adhesion molecules"/>
    <property type="evidence" value="ECO:0007669"/>
    <property type="project" value="InterPro"/>
</dbReference>
<dbReference type="FunFam" id="2.60.40.60:FF:000153">
    <property type="entry name" value="Dachsous cadherin-related 2"/>
    <property type="match status" value="1"/>
</dbReference>
<evidence type="ECO:0000256" key="9">
    <source>
        <dbReference type="SAM" id="SignalP"/>
    </source>
</evidence>
<evidence type="ECO:0000256" key="6">
    <source>
        <dbReference type="ARBA" id="ARBA00023136"/>
    </source>
</evidence>